<gene>
    <name evidence="2" type="ORF">TWF506_000258</name>
</gene>
<dbReference type="AlphaFoldDB" id="A0AAN8NQK9"/>
<feature type="region of interest" description="Disordered" evidence="1">
    <location>
        <begin position="1"/>
        <end position="22"/>
    </location>
</feature>
<reference evidence="2 3" key="1">
    <citation type="submission" date="2019-10" db="EMBL/GenBank/DDBJ databases">
        <authorList>
            <person name="Palmer J.M."/>
        </authorList>
    </citation>
    <scope>NUCLEOTIDE SEQUENCE [LARGE SCALE GENOMIC DNA]</scope>
    <source>
        <strain evidence="2 3">TWF506</strain>
    </source>
</reference>
<name>A0AAN8NQK9_9PEZI</name>
<evidence type="ECO:0000313" key="3">
    <source>
        <dbReference type="Proteomes" id="UP001307849"/>
    </source>
</evidence>
<sequence>MPSSVSSIHTSSSSSSSATVSSIKSDIDHLTPILPYLKLSKSQKGGLTISKNLSKNWEIATDGAIIMALRKERIEKQKREGKERWLKTYSEENPIKVEANEEDEEDQREEVEETFVPCWEREAHSERKVLEPGWLSKILDKG</sequence>
<evidence type="ECO:0000313" key="2">
    <source>
        <dbReference type="EMBL" id="KAK6519964.1"/>
    </source>
</evidence>
<protein>
    <submittedName>
        <fullName evidence="2">Uncharacterized protein</fullName>
    </submittedName>
</protein>
<comment type="caution">
    <text evidence="2">The sequence shown here is derived from an EMBL/GenBank/DDBJ whole genome shotgun (WGS) entry which is preliminary data.</text>
</comment>
<accession>A0AAN8NQK9</accession>
<organism evidence="2 3">
    <name type="scientific">Arthrobotrys conoides</name>
    <dbReference type="NCBI Taxonomy" id="74498"/>
    <lineage>
        <taxon>Eukaryota</taxon>
        <taxon>Fungi</taxon>
        <taxon>Dikarya</taxon>
        <taxon>Ascomycota</taxon>
        <taxon>Pezizomycotina</taxon>
        <taxon>Orbiliomycetes</taxon>
        <taxon>Orbiliales</taxon>
        <taxon>Orbiliaceae</taxon>
        <taxon>Arthrobotrys</taxon>
    </lineage>
</organism>
<proteinExistence type="predicted"/>
<dbReference type="Proteomes" id="UP001307849">
    <property type="component" value="Unassembled WGS sequence"/>
</dbReference>
<keyword evidence="3" id="KW-1185">Reference proteome</keyword>
<dbReference type="EMBL" id="JAVHJM010000001">
    <property type="protein sequence ID" value="KAK6519964.1"/>
    <property type="molecule type" value="Genomic_DNA"/>
</dbReference>
<evidence type="ECO:0000256" key="1">
    <source>
        <dbReference type="SAM" id="MobiDB-lite"/>
    </source>
</evidence>